<dbReference type="InterPro" id="IPR019333">
    <property type="entry name" value="INTS3_N"/>
</dbReference>
<gene>
    <name evidence="11" type="primary">INTS3</name>
    <name evidence="11" type="ORF">DERP_009167</name>
</gene>
<sequence length="1587" mass="178205">MSTSNYIGGGPPMPPLQSSQQQPDIVSSSLITSQQQQQQPATLDQNLERLFSFSIIETKDDYEEKMCRNYKFVQEQMQGRSEHQIHEELTRMSRESVTYSEEITLGLIVSMLVDNSNDNSHRLFLTIILSNRDGGNLLCNYINQITTERFTRLHEHARHRLLLLCKELLKSSIHNIETIFYNLMRNILPSDMTQRNLILAENILNILIEHRLCYDNNIPLMQYALVKYLRLIVDLMPSSRLLMKAVKYCHCLLTERFIDFIGIGRDLIRLLQQVCRISEFEQLWKTMLNNPSSLSPKFNLMQVLRTRTHRRFLRLLVTFEMERKLNYLISQVRFGSQRRYQEWFQRAYLNTPDNQMIRTDLIRFICNSIHPSNEEIAMGMVPRWAIIGWILNSCPQNLSLPWSRLALFYDWLLFDIQDSTNNMIMDLEPGVLVMYFSLKNHPGLTAALLDFLCRISGEFCPPLAAQIKMGIRNSFFHLLDKRVTTSLAFMFDPTKIELHLRQLITKTFPEIQNFSDLQQQQLMFQQPLPNQPQSSSLQGPGSAGINGHHYMAGSNQIGSTSTLDVTNSDWPLTTSTISSYITPSSCPIFTPTTAVTCSISASTTSYISTYSTACCQSTTLTTVAKNTATNSSQFESSMMMATSSGSVRLLSNNSKSSVVTVVTAGSHPMIDPKTHSLLTTTTIHPQINPILTNIKPINVITKQISTPGPIDHFPPQTLQQQMPTIMYSQQQQSQMPMVMGQASTSKFSDDEDESNNDSSDTNPKIASNNSAIGSKPPATKKMKKTNSFSGTTGVVSKPIIAAAKKIPSGAMALNKNNGSINSIGGQAISSSSPSSSSSSSSSTPTSTIISMNNSTEYIANILNSTVMSSSTSPSPSPISSSSGSTIVVPNQMSHNGPQQSQQLHIGQQMLGNPVSVIMSPSASSMNSSLMMAHHLQNPKIASPSAAETQMFSNSNNSNGNDSNIQIKPEVVTIIDESNSSDDVTLIDSSVYSSSISHHQSPYIEHQLDYNYPDSSAPLDERLSYSLSPQEMQEQINQIHLEPIKSILQRFYDARNRTDQCAQMEELVKKLTQSSSTVDEDEESPIADIIPNLTIILSAILDEDMSQKRFPDYYLHSYTNWYQPDQRALKASIDGPLFVMFAALVRCYREKEKPKNNCSDNADKDDDDNNESNSGGHNVIQLKQLLAEMATNNVRIGFLLLHYLVVTGNTFDQMAVYRDLVRCMSKDLSTALIADLETATWHDLYIFFYLIPAVMKSFPAIMVGNLDLIRMILEFGDYNSVQYLVILIQRDQLRLCKKDSLSVIISLANQFDHIQQHLLWDLLDAHDFSPDVYLNSLSKLDSNNEVLGGLNSHLVQIFKREMPTNQYLKQLMARDHHKLNDACFVISILLYWAKRWEDKLGEVIGTYVSSIISSPNKRNKRMLNNVSKSKMNTTANIEQLLFYLDEMRRTFASNKDVDFFNQDALIAMLVQLKQICTSQQKTKYADLFTNVPCDDNDNGNSNNGKNASSTCSSSNASQSGSQRKTNSSNSTTTGTKKTSNKKTSNQNTTANNSDTESDSSEEDVPQRTISKSMLRNKKRRLPVGFDSD</sequence>
<reference evidence="11 12" key="1">
    <citation type="journal article" date="2018" name="J. Allergy Clin. Immunol.">
        <title>High-quality assembly of Dermatophagoides pteronyssinus genome and transcriptome reveals a wide range of novel allergens.</title>
        <authorList>
            <person name="Liu X.Y."/>
            <person name="Yang K.Y."/>
            <person name="Wang M.Q."/>
            <person name="Kwok J.S."/>
            <person name="Zeng X."/>
            <person name="Yang Z."/>
            <person name="Xiao X.J."/>
            <person name="Lau C.P."/>
            <person name="Li Y."/>
            <person name="Huang Z.M."/>
            <person name="Ba J.G."/>
            <person name="Yim A.K."/>
            <person name="Ouyang C.Y."/>
            <person name="Ngai S.M."/>
            <person name="Chan T.F."/>
            <person name="Leung E.L."/>
            <person name="Liu L."/>
            <person name="Liu Z.G."/>
            <person name="Tsui S.K."/>
        </authorList>
    </citation>
    <scope>NUCLEOTIDE SEQUENCE [LARGE SCALE GENOMIC DNA]</scope>
    <source>
        <strain evidence="11">Derp</strain>
    </source>
</reference>
<dbReference type="Proteomes" id="UP000887458">
    <property type="component" value="Unassembled WGS sequence"/>
</dbReference>
<feature type="region of interest" description="Disordered" evidence="8">
    <location>
        <begin position="1498"/>
        <end position="1587"/>
    </location>
</feature>
<comment type="caution">
    <text evidence="11">The sequence shown here is derived from an EMBL/GenBank/DDBJ whole genome shotgun (WGS) entry which is preliminary data.</text>
</comment>
<dbReference type="InterPro" id="IPR045334">
    <property type="entry name" value="INTS3"/>
</dbReference>
<keyword evidence="12" id="KW-1185">Reference proteome</keyword>
<feature type="compositionally biased region" description="Polar residues" evidence="8">
    <location>
        <begin position="24"/>
        <end position="33"/>
    </location>
</feature>
<organism evidence="11 12">
    <name type="scientific">Dermatophagoides pteronyssinus</name>
    <name type="common">European house dust mite</name>
    <dbReference type="NCBI Taxonomy" id="6956"/>
    <lineage>
        <taxon>Eukaryota</taxon>
        <taxon>Metazoa</taxon>
        <taxon>Ecdysozoa</taxon>
        <taxon>Arthropoda</taxon>
        <taxon>Chelicerata</taxon>
        <taxon>Arachnida</taxon>
        <taxon>Acari</taxon>
        <taxon>Acariformes</taxon>
        <taxon>Sarcoptiformes</taxon>
        <taxon>Astigmata</taxon>
        <taxon>Psoroptidia</taxon>
        <taxon>Analgoidea</taxon>
        <taxon>Pyroglyphidae</taxon>
        <taxon>Dermatophagoidinae</taxon>
        <taxon>Dermatophagoides</taxon>
    </lineage>
</organism>
<evidence type="ECO:0000313" key="11">
    <source>
        <dbReference type="EMBL" id="KAH9424944.1"/>
    </source>
</evidence>
<feature type="region of interest" description="Disordered" evidence="8">
    <location>
        <begin position="1152"/>
        <end position="1173"/>
    </location>
</feature>
<accession>A0ABQ8JQQ6</accession>
<evidence type="ECO:0000256" key="6">
    <source>
        <dbReference type="ARBA" id="ARBA00032741"/>
    </source>
</evidence>
<evidence type="ECO:0000313" key="12">
    <source>
        <dbReference type="Proteomes" id="UP000887458"/>
    </source>
</evidence>
<comment type="subcellular location">
    <subcellularLocation>
        <location evidence="2">Cytoplasm</location>
    </subcellularLocation>
    <subcellularLocation>
        <location evidence="1">Nucleus</location>
    </subcellularLocation>
</comment>
<evidence type="ECO:0000259" key="10">
    <source>
        <dbReference type="Pfam" id="PF24566"/>
    </source>
</evidence>
<protein>
    <recommendedName>
        <fullName evidence="6">SOSS complex subunit A homolog</fullName>
    </recommendedName>
</protein>
<evidence type="ECO:0000256" key="2">
    <source>
        <dbReference type="ARBA" id="ARBA00004496"/>
    </source>
</evidence>
<feature type="region of interest" description="Disordered" evidence="8">
    <location>
        <begin position="727"/>
        <end position="792"/>
    </location>
</feature>
<evidence type="ECO:0000259" key="9">
    <source>
        <dbReference type="Pfam" id="PF10189"/>
    </source>
</evidence>
<comment type="function">
    <text evidence="7">Component of the integrator complex, a multiprotein complex that terminates RNA polymerase II (Pol II) transcription in the promoter-proximal region of genes. The integrator complex provides a quality checkpoint during transcription elongation by driving premature transcription termination of transcripts that are unfavorably configured for transcriptional elongation: the complex terminates transcription by (1) catalyzing dephosphorylation of the C-terminal domain (CTD) of Pol II subunit Polr2A/Rbp1 and Spt5, and (2) degrading the exiting nascent RNA transcript via endonuclease activity. The integrator complex is also involved in the 3'-end processing of the U7 snRNA, and also the spliceosomal snRNAs U1, U2, U4 and U5.</text>
</comment>
<dbReference type="Pfam" id="PF24566">
    <property type="entry name" value="HEAT_Ints3_C"/>
    <property type="match status" value="1"/>
</dbReference>
<feature type="domain" description="Integrator complex subunit 3 N-terminal" evidence="9">
    <location>
        <begin position="100"/>
        <end position="505"/>
    </location>
</feature>
<feature type="domain" description="Ints3-like C-terminal" evidence="10">
    <location>
        <begin position="1178"/>
        <end position="1488"/>
    </location>
</feature>
<dbReference type="Pfam" id="PF10189">
    <property type="entry name" value="Ints3_N"/>
    <property type="match status" value="1"/>
</dbReference>
<keyword evidence="4" id="KW-0963">Cytoplasm</keyword>
<reference evidence="11 12" key="2">
    <citation type="journal article" date="2022" name="Mol. Biol. Evol.">
        <title>Comparative Genomics Reveals Insights into the Divergent Evolution of Astigmatic Mites and Household Pest Adaptations.</title>
        <authorList>
            <person name="Xiong Q."/>
            <person name="Wan A.T."/>
            <person name="Liu X."/>
            <person name="Fung C.S."/>
            <person name="Xiao X."/>
            <person name="Malainual N."/>
            <person name="Hou J."/>
            <person name="Wang L."/>
            <person name="Wang M."/>
            <person name="Yang K.Y."/>
            <person name="Cui Y."/>
            <person name="Leung E.L."/>
            <person name="Nong W."/>
            <person name="Shin S.K."/>
            <person name="Au S.W."/>
            <person name="Jeong K.Y."/>
            <person name="Chew F.T."/>
            <person name="Hui J.H."/>
            <person name="Leung T.F."/>
            <person name="Tungtrongchitr A."/>
            <person name="Zhong N."/>
            <person name="Liu Z."/>
            <person name="Tsui S.K."/>
        </authorList>
    </citation>
    <scope>NUCLEOTIDE SEQUENCE [LARGE SCALE GENOMIC DNA]</scope>
    <source>
        <strain evidence="11">Derp</strain>
    </source>
</reference>
<keyword evidence="5" id="KW-0539">Nucleus</keyword>
<dbReference type="PANTHER" id="PTHR13587">
    <property type="entry name" value="INTEGRATOR COMPLEX SUBUNIT 3"/>
    <property type="match status" value="1"/>
</dbReference>
<name>A0ABQ8JQQ6_DERPT</name>
<feature type="compositionally biased region" description="Polar residues" evidence="8">
    <location>
        <begin position="761"/>
        <end position="772"/>
    </location>
</feature>
<evidence type="ECO:0000256" key="5">
    <source>
        <dbReference type="ARBA" id="ARBA00023242"/>
    </source>
</evidence>
<evidence type="ECO:0000256" key="4">
    <source>
        <dbReference type="ARBA" id="ARBA00022490"/>
    </source>
</evidence>
<feature type="compositionally biased region" description="Low complexity" evidence="8">
    <location>
        <begin position="1498"/>
        <end position="1553"/>
    </location>
</feature>
<feature type="region of interest" description="Disordered" evidence="8">
    <location>
        <begin position="824"/>
        <end position="848"/>
    </location>
</feature>
<comment type="similarity">
    <text evidence="3">Belongs to the Integrator subunit 3 family.</text>
</comment>
<evidence type="ECO:0000256" key="8">
    <source>
        <dbReference type="SAM" id="MobiDB-lite"/>
    </source>
</evidence>
<evidence type="ECO:0000256" key="7">
    <source>
        <dbReference type="ARBA" id="ARBA00054331"/>
    </source>
</evidence>
<dbReference type="EMBL" id="NJHN03000024">
    <property type="protein sequence ID" value="KAH9424944.1"/>
    <property type="molecule type" value="Genomic_DNA"/>
</dbReference>
<dbReference type="PANTHER" id="PTHR13587:SF7">
    <property type="entry name" value="INTEGRATOR COMPLEX SUBUNIT 3"/>
    <property type="match status" value="1"/>
</dbReference>
<proteinExistence type="inferred from homology"/>
<feature type="region of interest" description="Disordered" evidence="8">
    <location>
        <begin position="1"/>
        <end position="38"/>
    </location>
</feature>
<dbReference type="InterPro" id="IPR056518">
    <property type="entry name" value="HEAT_Ints3_C"/>
</dbReference>
<evidence type="ECO:0000256" key="3">
    <source>
        <dbReference type="ARBA" id="ARBA00006130"/>
    </source>
</evidence>
<evidence type="ECO:0000256" key="1">
    <source>
        <dbReference type="ARBA" id="ARBA00004123"/>
    </source>
</evidence>